<proteinExistence type="predicted"/>
<evidence type="ECO:0000313" key="1">
    <source>
        <dbReference type="EMBL" id="OTF81114.1"/>
    </source>
</evidence>
<accession>A0A1Y3BM92</accession>
<organism evidence="1 2">
    <name type="scientific">Euroglyphus maynei</name>
    <name type="common">Mayne's house dust mite</name>
    <dbReference type="NCBI Taxonomy" id="6958"/>
    <lineage>
        <taxon>Eukaryota</taxon>
        <taxon>Metazoa</taxon>
        <taxon>Ecdysozoa</taxon>
        <taxon>Arthropoda</taxon>
        <taxon>Chelicerata</taxon>
        <taxon>Arachnida</taxon>
        <taxon>Acari</taxon>
        <taxon>Acariformes</taxon>
        <taxon>Sarcoptiformes</taxon>
        <taxon>Astigmata</taxon>
        <taxon>Psoroptidia</taxon>
        <taxon>Analgoidea</taxon>
        <taxon>Pyroglyphidae</taxon>
        <taxon>Pyroglyphinae</taxon>
        <taxon>Euroglyphus</taxon>
    </lineage>
</organism>
<dbReference type="Proteomes" id="UP000194236">
    <property type="component" value="Unassembled WGS sequence"/>
</dbReference>
<name>A0A1Y3BM92_EURMA</name>
<gene>
    <name evidence="1" type="ORF">BLA29_013748</name>
</gene>
<evidence type="ECO:0000313" key="2">
    <source>
        <dbReference type="Proteomes" id="UP000194236"/>
    </source>
</evidence>
<dbReference type="EMBL" id="MUJZ01015229">
    <property type="protein sequence ID" value="OTF81114.1"/>
    <property type="molecule type" value="Genomic_DNA"/>
</dbReference>
<sequence length="72" mass="7555">MAPSKPPLFDLLGDVLADSPPLLLLLFGEVWLSNVGSLFLKYGSYVGMDVTCPLVEIKSNGDDISLEDGGGG</sequence>
<comment type="caution">
    <text evidence="1">The sequence shown here is derived from an EMBL/GenBank/DDBJ whole genome shotgun (WGS) entry which is preliminary data.</text>
</comment>
<keyword evidence="2" id="KW-1185">Reference proteome</keyword>
<reference evidence="1 2" key="1">
    <citation type="submission" date="2017-03" db="EMBL/GenBank/DDBJ databases">
        <title>Genome Survey of Euroglyphus maynei.</title>
        <authorList>
            <person name="Arlian L.G."/>
            <person name="Morgan M.S."/>
            <person name="Rider S.D."/>
        </authorList>
    </citation>
    <scope>NUCLEOTIDE SEQUENCE [LARGE SCALE GENOMIC DNA]</scope>
    <source>
        <strain evidence="1">Arlian Lab</strain>
        <tissue evidence="1">Whole body</tissue>
    </source>
</reference>
<protein>
    <submittedName>
        <fullName evidence="1">Uncharacterized protein</fullName>
    </submittedName>
</protein>
<dbReference type="AlphaFoldDB" id="A0A1Y3BM92"/>